<keyword evidence="2" id="KW-1185">Reference proteome</keyword>
<protein>
    <recommendedName>
        <fullName evidence="3">PIN domain-containing protein</fullName>
    </recommendedName>
</protein>
<organism evidence="1 2">
    <name type="scientific">Shewanella vesiculosa</name>
    <dbReference type="NCBI Taxonomy" id="518738"/>
    <lineage>
        <taxon>Bacteria</taxon>
        <taxon>Pseudomonadati</taxon>
        <taxon>Pseudomonadota</taxon>
        <taxon>Gammaproteobacteria</taxon>
        <taxon>Alteromonadales</taxon>
        <taxon>Shewanellaceae</taxon>
        <taxon>Shewanella</taxon>
    </lineage>
</organism>
<name>A0ABV0FR96_9GAMM</name>
<proteinExistence type="predicted"/>
<dbReference type="RefSeq" id="WP_347690459.1">
    <property type="nucleotide sequence ID" value="NZ_JBDPZN010000005.1"/>
</dbReference>
<dbReference type="Pfam" id="PF11848">
    <property type="entry name" value="DUF3368"/>
    <property type="match status" value="1"/>
</dbReference>
<sequence length="168" mass="19315">MKAGDIVLIDTNVIIEAHRVSRWEHLSKHFKVHTVEKVIEETQNGYQKRAKEQQIDQNELTKSFSEIYSVSEKEIAGTMMTTPEIFTLDAGERDLLIYASKLNIECWLISSPDSAAMRAAHKQGWLDRVVSLESLLEVINCKSAIPLRDNYTRKWDDKKKSQIRLGIL</sequence>
<dbReference type="Proteomes" id="UP001477278">
    <property type="component" value="Unassembled WGS sequence"/>
</dbReference>
<evidence type="ECO:0000313" key="2">
    <source>
        <dbReference type="Proteomes" id="UP001477278"/>
    </source>
</evidence>
<evidence type="ECO:0008006" key="3">
    <source>
        <dbReference type="Google" id="ProtNLM"/>
    </source>
</evidence>
<dbReference type="InterPro" id="IPR021799">
    <property type="entry name" value="PIN-like_prokaryotic"/>
</dbReference>
<gene>
    <name evidence="1" type="ORF">ABHN84_13805</name>
</gene>
<dbReference type="EMBL" id="JBDPZN010000005">
    <property type="protein sequence ID" value="MEO3683361.1"/>
    <property type="molecule type" value="Genomic_DNA"/>
</dbReference>
<accession>A0ABV0FR96</accession>
<comment type="caution">
    <text evidence="1">The sequence shown here is derived from an EMBL/GenBank/DDBJ whole genome shotgun (WGS) entry which is preliminary data.</text>
</comment>
<reference evidence="1 2" key="1">
    <citation type="submission" date="2024-05" db="EMBL/GenBank/DDBJ databases">
        <title>Genome sequencing of Marine Estuary Bacteria, Shewanella vesiculosa and S. baltica, and Pseudomonas syringae.</title>
        <authorList>
            <person name="Gurung A."/>
            <person name="Maclea K.S."/>
        </authorList>
    </citation>
    <scope>NUCLEOTIDE SEQUENCE [LARGE SCALE GENOMIC DNA]</scope>
    <source>
        <strain evidence="1 2">1A</strain>
    </source>
</reference>
<evidence type="ECO:0000313" key="1">
    <source>
        <dbReference type="EMBL" id="MEO3683361.1"/>
    </source>
</evidence>